<feature type="compositionally biased region" description="Polar residues" evidence="1">
    <location>
        <begin position="227"/>
        <end position="244"/>
    </location>
</feature>
<gene>
    <name evidence="2" type="ORF">AAT19DRAFT_12879</name>
</gene>
<organism evidence="2 3">
    <name type="scientific">Rhodotorula toruloides</name>
    <name type="common">Yeast</name>
    <name type="synonym">Rhodosporidium toruloides</name>
    <dbReference type="NCBI Taxonomy" id="5286"/>
    <lineage>
        <taxon>Eukaryota</taxon>
        <taxon>Fungi</taxon>
        <taxon>Dikarya</taxon>
        <taxon>Basidiomycota</taxon>
        <taxon>Pucciniomycotina</taxon>
        <taxon>Microbotryomycetes</taxon>
        <taxon>Sporidiobolales</taxon>
        <taxon>Sporidiobolaceae</taxon>
        <taxon>Rhodotorula</taxon>
    </lineage>
</organism>
<evidence type="ECO:0000313" key="3">
    <source>
        <dbReference type="Proteomes" id="UP000239560"/>
    </source>
</evidence>
<feature type="region of interest" description="Disordered" evidence="1">
    <location>
        <begin position="223"/>
        <end position="248"/>
    </location>
</feature>
<feature type="region of interest" description="Disordered" evidence="1">
    <location>
        <begin position="360"/>
        <end position="383"/>
    </location>
</feature>
<dbReference type="Proteomes" id="UP000239560">
    <property type="component" value="Unassembled WGS sequence"/>
</dbReference>
<evidence type="ECO:0000313" key="2">
    <source>
        <dbReference type="EMBL" id="PRQ75857.1"/>
    </source>
</evidence>
<name>A0A2T0ACY2_RHOTO</name>
<protein>
    <submittedName>
        <fullName evidence="2">Uncharacterized protein</fullName>
    </submittedName>
</protein>
<comment type="caution">
    <text evidence="2">The sequence shown here is derived from an EMBL/GenBank/DDBJ whole genome shotgun (WGS) entry which is preliminary data.</text>
</comment>
<accession>A0A2T0ACY2</accession>
<reference evidence="2 3" key="1">
    <citation type="journal article" date="2018" name="Elife">
        <title>Functional genomics of lipid metabolism in the oleaginous yeast Rhodosporidium toruloides.</title>
        <authorList>
            <person name="Coradetti S.T."/>
            <person name="Pinel D."/>
            <person name="Geiselman G."/>
            <person name="Ito M."/>
            <person name="Mondo S."/>
            <person name="Reilly M.C."/>
            <person name="Cheng Y.F."/>
            <person name="Bauer S."/>
            <person name="Grigoriev I."/>
            <person name="Gladden J.M."/>
            <person name="Simmons B.A."/>
            <person name="Brem R."/>
            <person name="Arkin A.P."/>
            <person name="Skerker J.M."/>
        </authorList>
    </citation>
    <scope>NUCLEOTIDE SEQUENCE [LARGE SCALE GENOMIC DNA]</scope>
    <source>
        <strain evidence="2 3">NBRC 0880</strain>
    </source>
</reference>
<sequence>MSAPRPRTPGSSSVCLVRAQLSLVDRGSSYGRPGEARTRGWAWRVGARTASSGEWSGTCTLDEDRLTQSVAAHGRGQRAGCWGWLSAGSGADVCRACGVNGRGARSQTGVEVAVVSPYAKTARRASVLLPCVRSSGASERGEFRATCCSLGKRAESWSRFAGGSRVVGRSLAALKCSKGAGPNGLQRLSMSMVDARTRARETRKCGCCSLSAECSHSNKRAERGSRRSCTQHTSHQTPNSQPSRDGTRRNCVRGRGCLLCCVRSTRCDKAPPSKDGHARRLATTTAEFHRKQLLLAGSHSTLTLLASRSHLDALYAHHPASTPTTTHMLDHPLLMASMIGSTPGEGAARDEGRDVLRRRKLLGGNSEHEEGRRRGPRLVAGSRGGRAVSLGRKCARMEEEEDEEHLAKVPPPPPPLLCAALPLCIRVGTAIQLITPVHLSLSCSASPSLGIRA</sequence>
<evidence type="ECO:0000256" key="1">
    <source>
        <dbReference type="SAM" id="MobiDB-lite"/>
    </source>
</evidence>
<dbReference type="EMBL" id="LCTV02000003">
    <property type="protein sequence ID" value="PRQ75857.1"/>
    <property type="molecule type" value="Genomic_DNA"/>
</dbReference>
<dbReference type="AlphaFoldDB" id="A0A2T0ACY2"/>
<proteinExistence type="predicted"/>